<dbReference type="Proteomes" id="UP000053105">
    <property type="component" value="Unassembled WGS sequence"/>
</dbReference>
<dbReference type="EMBL" id="KQ435776">
    <property type="protein sequence ID" value="KOX74926.1"/>
    <property type="molecule type" value="Genomic_DNA"/>
</dbReference>
<proteinExistence type="predicted"/>
<name>A0A0M9A276_9HYME</name>
<keyword evidence="2" id="KW-1185">Reference proteome</keyword>
<evidence type="ECO:0000313" key="1">
    <source>
        <dbReference type="EMBL" id="KOX74926.1"/>
    </source>
</evidence>
<sequence>MLQNIATKHFRRASTWHVIPAQEILESDNLTSKCITQPSPKQCSKAVQALHRISITLIITRYCSGDIWCTVLTIWSLGYSFVDWQQTNLLNKGTHWEIKGRMSEYVQQRYIVVQQTLLVKFHYMQGDRSSMSKVSFILLHREREREIFNQFILDNLISNNDIEITSHQRRELSISVTMVVSSSCGEEDSESCRHARPRVYVFVIAESDFSGGLNLLSLEYENQMLRFFECLSFKPDIHRIVYVTSFKGKKVTSFIKIKPNTHGSRKPSIKIKM</sequence>
<gene>
    <name evidence="1" type="ORF">WN51_13487</name>
</gene>
<dbReference type="AlphaFoldDB" id="A0A0M9A276"/>
<reference evidence="1 2" key="1">
    <citation type="submission" date="2015-07" db="EMBL/GenBank/DDBJ databases">
        <title>The genome of Melipona quadrifasciata.</title>
        <authorList>
            <person name="Pan H."/>
            <person name="Kapheim K."/>
        </authorList>
    </citation>
    <scope>NUCLEOTIDE SEQUENCE [LARGE SCALE GENOMIC DNA]</scope>
    <source>
        <strain evidence="1">0111107301</strain>
        <tissue evidence="1">Whole body</tissue>
    </source>
</reference>
<organism evidence="1 2">
    <name type="scientific">Melipona quadrifasciata</name>
    <dbReference type="NCBI Taxonomy" id="166423"/>
    <lineage>
        <taxon>Eukaryota</taxon>
        <taxon>Metazoa</taxon>
        <taxon>Ecdysozoa</taxon>
        <taxon>Arthropoda</taxon>
        <taxon>Hexapoda</taxon>
        <taxon>Insecta</taxon>
        <taxon>Pterygota</taxon>
        <taxon>Neoptera</taxon>
        <taxon>Endopterygota</taxon>
        <taxon>Hymenoptera</taxon>
        <taxon>Apocrita</taxon>
        <taxon>Aculeata</taxon>
        <taxon>Apoidea</taxon>
        <taxon>Anthophila</taxon>
        <taxon>Apidae</taxon>
        <taxon>Melipona</taxon>
    </lineage>
</organism>
<accession>A0A0M9A276</accession>
<evidence type="ECO:0000313" key="2">
    <source>
        <dbReference type="Proteomes" id="UP000053105"/>
    </source>
</evidence>
<protein>
    <submittedName>
        <fullName evidence="1">Uncharacterized protein</fullName>
    </submittedName>
</protein>